<accession>A0AAV0BQW5</accession>
<feature type="region of interest" description="Disordered" evidence="1">
    <location>
        <begin position="649"/>
        <end position="671"/>
    </location>
</feature>
<feature type="compositionally biased region" description="Basic and acidic residues" evidence="1">
    <location>
        <begin position="490"/>
        <end position="512"/>
    </location>
</feature>
<dbReference type="Proteomes" id="UP001153365">
    <property type="component" value="Unassembled WGS sequence"/>
</dbReference>
<dbReference type="Gene3D" id="4.10.280.10">
    <property type="entry name" value="Helix-loop-helix DNA-binding domain"/>
    <property type="match status" value="1"/>
</dbReference>
<feature type="domain" description="BHLH" evidence="2">
    <location>
        <begin position="498"/>
        <end position="621"/>
    </location>
</feature>
<organism evidence="3 4">
    <name type="scientific">Phakopsora pachyrhizi</name>
    <name type="common">Asian soybean rust disease fungus</name>
    <dbReference type="NCBI Taxonomy" id="170000"/>
    <lineage>
        <taxon>Eukaryota</taxon>
        <taxon>Fungi</taxon>
        <taxon>Dikarya</taxon>
        <taxon>Basidiomycota</taxon>
        <taxon>Pucciniomycotina</taxon>
        <taxon>Pucciniomycetes</taxon>
        <taxon>Pucciniales</taxon>
        <taxon>Phakopsoraceae</taxon>
        <taxon>Phakopsora</taxon>
    </lineage>
</organism>
<comment type="caution">
    <text evidence="3">The sequence shown here is derived from an EMBL/GenBank/DDBJ whole genome shotgun (WGS) entry which is preliminary data.</text>
</comment>
<dbReference type="InterPro" id="IPR036638">
    <property type="entry name" value="HLH_DNA-bd_sf"/>
</dbReference>
<dbReference type="InterPro" id="IPR011598">
    <property type="entry name" value="bHLH_dom"/>
</dbReference>
<dbReference type="GO" id="GO:0046983">
    <property type="term" value="F:protein dimerization activity"/>
    <property type="evidence" value="ECO:0007669"/>
    <property type="project" value="InterPro"/>
</dbReference>
<dbReference type="EMBL" id="CALTRL010006031">
    <property type="protein sequence ID" value="CAH7688925.1"/>
    <property type="molecule type" value="Genomic_DNA"/>
</dbReference>
<evidence type="ECO:0000313" key="3">
    <source>
        <dbReference type="EMBL" id="CAH7688925.1"/>
    </source>
</evidence>
<feature type="region of interest" description="Disordered" evidence="1">
    <location>
        <begin position="231"/>
        <end position="262"/>
    </location>
</feature>
<feature type="compositionally biased region" description="Acidic residues" evidence="1">
    <location>
        <begin position="533"/>
        <end position="553"/>
    </location>
</feature>
<name>A0AAV0BQW5_PHAPC</name>
<gene>
    <name evidence="3" type="ORF">PPACK8108_LOCUS23967</name>
</gene>
<reference evidence="3" key="1">
    <citation type="submission" date="2022-06" db="EMBL/GenBank/DDBJ databases">
        <authorList>
            <consortium name="SYNGENTA / RWTH Aachen University"/>
        </authorList>
    </citation>
    <scope>NUCLEOTIDE SEQUENCE</scope>
</reference>
<proteinExistence type="predicted"/>
<protein>
    <recommendedName>
        <fullName evidence="2">BHLH domain-containing protein</fullName>
    </recommendedName>
</protein>
<feature type="compositionally biased region" description="Polar residues" evidence="1">
    <location>
        <begin position="249"/>
        <end position="262"/>
    </location>
</feature>
<sequence>MGYHQGSMTCSNSGNNEATPILSPAHSAILTPLSTFTSTSSSLSTTPSFDHGAKNNQLQHYQNHNHQHHSHLELLSPITSPALRPQPYNEPLAPIEQSSQIQSFPQSLIDQAASLGLVHHHLNHHQNFISNDSIDNNHHHHHHHHQNQVFNPHYRFSSPPFPISPICNVINTLAQTSNDSSNQINQSIASNNLPERNLSPLHVSSSSSTIASVIGQPTAIIKAGESNYLCKKPSGSSASNRHNRLPRNRTVSSRPSTQNRTLDYQFFEEETSSPPKRSKGLNLEPTTSLVHQVFQSSTTSLAGTDGPIEDKSREQCLIDLLSIDLNPQQNPVRSATISNAFNTSPSSNALQTTPPVQSQRIQPLTPAGIMNFEQFKIPEPMINNAYNLDHSIGNDGSLTDECPNLAPPSSSITNLHSEAPTGSKFSAGNEEEIKNWVDIPEDSNYQMVGEKVAIEPQGSSSGQSTKKPEQPCKTKPTLTKPKGKASSKKVTVEEIPEAKKSWHKVAEQRRRDSLKMCFEELRRILPPIKWESDQEGEEEEGVEAEAEDDDDNNSNERDEDKSRGSKRKEGSMARRKKRERRPGEGNVGGQRNTLKHDPERPNKGISKVTLLRKSNEFIMKLNEKLKLRDRALEMMSEIMIENDLVKGLGEEYDQKKDQCRSDDSSSKSKIEELKNILREIKKDDG</sequence>
<dbReference type="SUPFAM" id="SSF47459">
    <property type="entry name" value="HLH, helix-loop-helix DNA-binding domain"/>
    <property type="match status" value="1"/>
</dbReference>
<feature type="compositionally biased region" description="Basic and acidic residues" evidence="1">
    <location>
        <begin position="554"/>
        <end position="572"/>
    </location>
</feature>
<evidence type="ECO:0000313" key="4">
    <source>
        <dbReference type="Proteomes" id="UP001153365"/>
    </source>
</evidence>
<dbReference type="SMART" id="SM00353">
    <property type="entry name" value="HLH"/>
    <property type="match status" value="1"/>
</dbReference>
<keyword evidence="4" id="KW-1185">Reference proteome</keyword>
<dbReference type="Pfam" id="PF00010">
    <property type="entry name" value="HLH"/>
    <property type="match status" value="1"/>
</dbReference>
<evidence type="ECO:0000259" key="2">
    <source>
        <dbReference type="PROSITE" id="PS50888"/>
    </source>
</evidence>
<evidence type="ECO:0000256" key="1">
    <source>
        <dbReference type="SAM" id="MobiDB-lite"/>
    </source>
</evidence>
<dbReference type="PROSITE" id="PS50888">
    <property type="entry name" value="BHLH"/>
    <property type="match status" value="1"/>
</dbReference>
<feature type="region of interest" description="Disordered" evidence="1">
    <location>
        <begin position="525"/>
        <end position="607"/>
    </location>
</feature>
<feature type="region of interest" description="Disordered" evidence="1">
    <location>
        <begin position="455"/>
        <end position="512"/>
    </location>
</feature>
<feature type="region of interest" description="Disordered" evidence="1">
    <location>
        <begin position="406"/>
        <end position="429"/>
    </location>
</feature>
<dbReference type="AlphaFoldDB" id="A0AAV0BQW5"/>
<feature type="compositionally biased region" description="Polar residues" evidence="1">
    <location>
        <begin position="407"/>
        <end position="416"/>
    </location>
</feature>